<evidence type="ECO:0008006" key="11">
    <source>
        <dbReference type="Google" id="ProtNLM"/>
    </source>
</evidence>
<dbReference type="InterPro" id="IPR006620">
    <property type="entry name" value="Pro_4_hyd_alph"/>
</dbReference>
<dbReference type="Proteomes" id="UP001178507">
    <property type="component" value="Unassembled WGS sequence"/>
</dbReference>
<comment type="caution">
    <text evidence="9">The sequence shown here is derived from an EMBL/GenBank/DDBJ whole genome shotgun (WGS) entry which is preliminary data.</text>
</comment>
<dbReference type="PROSITE" id="PS51471">
    <property type="entry name" value="FE2OG_OXY"/>
    <property type="match status" value="1"/>
</dbReference>
<organism evidence="9 10">
    <name type="scientific">Effrenium voratum</name>
    <dbReference type="NCBI Taxonomy" id="2562239"/>
    <lineage>
        <taxon>Eukaryota</taxon>
        <taxon>Sar</taxon>
        <taxon>Alveolata</taxon>
        <taxon>Dinophyceae</taxon>
        <taxon>Suessiales</taxon>
        <taxon>Symbiodiniaceae</taxon>
        <taxon>Effrenium</taxon>
    </lineage>
</organism>
<evidence type="ECO:0000256" key="1">
    <source>
        <dbReference type="ARBA" id="ARBA00001961"/>
    </source>
</evidence>
<keyword evidence="2" id="KW-0479">Metal-binding</keyword>
<evidence type="ECO:0000256" key="2">
    <source>
        <dbReference type="ARBA" id="ARBA00022723"/>
    </source>
</evidence>
<dbReference type="InterPro" id="IPR002048">
    <property type="entry name" value="EF_hand_dom"/>
</dbReference>
<dbReference type="GO" id="GO:0005509">
    <property type="term" value="F:calcium ion binding"/>
    <property type="evidence" value="ECO:0007669"/>
    <property type="project" value="InterPro"/>
</dbReference>
<evidence type="ECO:0000259" key="7">
    <source>
        <dbReference type="PROSITE" id="PS50222"/>
    </source>
</evidence>
<evidence type="ECO:0000313" key="10">
    <source>
        <dbReference type="Proteomes" id="UP001178507"/>
    </source>
</evidence>
<dbReference type="PANTHER" id="PTHR10869">
    <property type="entry name" value="PROLYL 4-HYDROXYLASE ALPHA SUBUNIT"/>
    <property type="match status" value="1"/>
</dbReference>
<feature type="domain" description="EF-hand" evidence="7">
    <location>
        <begin position="91"/>
        <end position="126"/>
    </location>
</feature>
<evidence type="ECO:0000256" key="5">
    <source>
        <dbReference type="ARBA" id="ARBA00023004"/>
    </source>
</evidence>
<dbReference type="PROSITE" id="PS50222">
    <property type="entry name" value="EF_HAND_2"/>
    <property type="match status" value="1"/>
</dbReference>
<keyword evidence="3" id="KW-0223">Dioxygenase</keyword>
<feature type="domain" description="Fe2OG dioxygenase" evidence="8">
    <location>
        <begin position="214"/>
        <end position="359"/>
    </location>
</feature>
<dbReference type="Gene3D" id="2.60.120.620">
    <property type="entry name" value="q2cbj1_9rhob like domain"/>
    <property type="match status" value="1"/>
</dbReference>
<dbReference type="PROSITE" id="PS51257">
    <property type="entry name" value="PROKAR_LIPOPROTEIN"/>
    <property type="match status" value="1"/>
</dbReference>
<keyword evidence="5" id="KW-0408">Iron</keyword>
<reference evidence="9" key="1">
    <citation type="submission" date="2023-08" db="EMBL/GenBank/DDBJ databases">
        <authorList>
            <person name="Chen Y."/>
            <person name="Shah S."/>
            <person name="Dougan E. K."/>
            <person name="Thang M."/>
            <person name="Chan C."/>
        </authorList>
    </citation>
    <scope>NUCLEOTIDE SEQUENCE</scope>
</reference>
<evidence type="ECO:0000313" key="9">
    <source>
        <dbReference type="EMBL" id="CAJ1400080.1"/>
    </source>
</evidence>
<comment type="cofactor">
    <cofactor evidence="1">
        <name>L-ascorbate</name>
        <dbReference type="ChEBI" id="CHEBI:38290"/>
    </cofactor>
</comment>
<dbReference type="Pfam" id="PF13640">
    <property type="entry name" value="2OG-FeII_Oxy_3"/>
    <property type="match status" value="1"/>
</dbReference>
<accession>A0AA36J7J4</accession>
<keyword evidence="6" id="KW-0732">Signal</keyword>
<evidence type="ECO:0000256" key="6">
    <source>
        <dbReference type="SAM" id="SignalP"/>
    </source>
</evidence>
<dbReference type="PANTHER" id="PTHR10869:SF246">
    <property type="entry name" value="TRANSMEMBRANE PROLYL 4-HYDROXYLASE"/>
    <property type="match status" value="1"/>
</dbReference>
<protein>
    <recommendedName>
        <fullName evidence="11">Fe2OG dioxygenase domain-containing protein</fullName>
    </recommendedName>
</protein>
<dbReference type="PROSITE" id="PS00018">
    <property type="entry name" value="EF_HAND_1"/>
    <property type="match status" value="1"/>
</dbReference>
<evidence type="ECO:0000256" key="4">
    <source>
        <dbReference type="ARBA" id="ARBA00023002"/>
    </source>
</evidence>
<name>A0AA36J7J4_9DINO</name>
<evidence type="ECO:0000259" key="8">
    <source>
        <dbReference type="PROSITE" id="PS51471"/>
    </source>
</evidence>
<dbReference type="InterPro" id="IPR005123">
    <property type="entry name" value="Oxoglu/Fe-dep_dioxygenase_dom"/>
</dbReference>
<dbReference type="InterPro" id="IPR018247">
    <property type="entry name" value="EF_Hand_1_Ca_BS"/>
</dbReference>
<evidence type="ECO:0000256" key="3">
    <source>
        <dbReference type="ARBA" id="ARBA00022964"/>
    </source>
</evidence>
<dbReference type="AlphaFoldDB" id="A0AA36J7J4"/>
<sequence length="367" mass="41297">MVRQILLLTSCWALASCEYAVRDPFHIGYRVPVQLADGQHVEVETLSNFSTGLPVFYVQDLLSEEECSAIRSAAPRPAMMKSLVAREYQRVTKKRAARHFRDVDVDRDQSLDGDELAQFFKEAADLVDFTWDFLSAYLPKATAAAGDRRQVSQKEFISTDWVKFFRAAKKHHPDWFARHSYQTFVEYSDHAFLQPVLDKVAAVTGLSKSLVRRTAESMQVLLYPEGGHYSCHHDTAPDNPDFPRFLTLFFFLNDVDGGETVFFGTDLNGTYPEDRFAAGEDVWGPIESKCQSVRSCPGFDGSSPFASSLVVKPRAGSAVFWYNMAVTNEGHVGRFYWSSIHGGCPSKGEKWAANIWLHAAHRAGQEL</sequence>
<dbReference type="SMART" id="SM00702">
    <property type="entry name" value="P4Hc"/>
    <property type="match status" value="1"/>
</dbReference>
<dbReference type="GO" id="GO:0031418">
    <property type="term" value="F:L-ascorbic acid binding"/>
    <property type="evidence" value="ECO:0007669"/>
    <property type="project" value="InterPro"/>
</dbReference>
<keyword evidence="4" id="KW-0560">Oxidoreductase</keyword>
<gene>
    <name evidence="9" type="ORF">EVOR1521_LOCUS23501</name>
</gene>
<feature type="signal peptide" evidence="6">
    <location>
        <begin position="1"/>
        <end position="17"/>
    </location>
</feature>
<dbReference type="GO" id="GO:0005506">
    <property type="term" value="F:iron ion binding"/>
    <property type="evidence" value="ECO:0007669"/>
    <property type="project" value="InterPro"/>
</dbReference>
<keyword evidence="10" id="KW-1185">Reference proteome</keyword>
<dbReference type="InterPro" id="IPR045054">
    <property type="entry name" value="P4HA-like"/>
</dbReference>
<dbReference type="GO" id="GO:0004656">
    <property type="term" value="F:procollagen-proline 4-dioxygenase activity"/>
    <property type="evidence" value="ECO:0007669"/>
    <property type="project" value="TreeGrafter"/>
</dbReference>
<dbReference type="EMBL" id="CAUJNA010003358">
    <property type="protein sequence ID" value="CAJ1400080.1"/>
    <property type="molecule type" value="Genomic_DNA"/>
</dbReference>
<proteinExistence type="predicted"/>
<dbReference type="GO" id="GO:0005783">
    <property type="term" value="C:endoplasmic reticulum"/>
    <property type="evidence" value="ECO:0007669"/>
    <property type="project" value="TreeGrafter"/>
</dbReference>
<feature type="chain" id="PRO_5041283030" description="Fe2OG dioxygenase domain-containing protein" evidence="6">
    <location>
        <begin position="18"/>
        <end position="367"/>
    </location>
</feature>
<dbReference type="InterPro" id="IPR044862">
    <property type="entry name" value="Pro_4_hyd_alph_FE2OG_OXY"/>
</dbReference>